<gene>
    <name evidence="1" type="ORF">FFWV33_09425</name>
</gene>
<organism evidence="1 2">
    <name type="scientific">Flavobacterium faecale</name>
    <dbReference type="NCBI Taxonomy" id="1355330"/>
    <lineage>
        <taxon>Bacteria</taxon>
        <taxon>Pseudomonadati</taxon>
        <taxon>Bacteroidota</taxon>
        <taxon>Flavobacteriia</taxon>
        <taxon>Flavobacteriales</taxon>
        <taxon>Flavobacteriaceae</taxon>
        <taxon>Flavobacterium</taxon>
    </lineage>
</organism>
<dbReference type="RefSeq" id="WP_108740681.1">
    <property type="nucleotide sequence ID" value="NZ_CP020918.1"/>
</dbReference>
<dbReference type="OrthoDB" id="1397159at2"/>
<sequence length="490" mass="58996">MENSRQKKIYLKKTTEISLLEKKSEFSITNIFPLRHINLMDREIYFNRVYENQKKGKIELRKMLDEVRKITFSKDELINWFYKIKDDSVNEVEHLMIRHEATMFAETKDIDFERIGFLTGIYEEAEKFLSIMVAIEPIDEKSPHYSILDELEEIDEKFIESDDIPGYYNVQRHSKIKLRKFQIKDLKSDWNDELDRNKDSEYVSEDFGNITHLMSRYHTEFTWEIYRIKPRGDIKSYLDFHYNSFKKDKVIFVNHIEFRILPQLENFTRTNHKLYEQLIYEWLNEKKEKLNNEEKEFLLTSVISVCTTFLDNIFEYKKSKSENKYNIILRDFLKHRINNRQWTIKDQSMGGTTDPIIESNTSGIAFRDLIIENELGNHISAIECLRIKSIPKDETSDKIIKEHLVKIFRNEPIGISPLFIITYCETKNFEDTWEKYLNYIVQIDFGKYQHLDLEKNIGFNDFANLKIAKMKHYRSLKNIEVYHLFINMNP</sequence>
<reference evidence="1 2" key="1">
    <citation type="submission" date="2017-04" db="EMBL/GenBank/DDBJ databases">
        <title>Compelte genome sequence of WV33.</title>
        <authorList>
            <person name="Lee P.C."/>
        </authorList>
    </citation>
    <scope>NUCLEOTIDE SEQUENCE [LARGE SCALE GENOMIC DNA]</scope>
    <source>
        <strain evidence="1 2">WV33</strain>
    </source>
</reference>
<keyword evidence="2" id="KW-1185">Reference proteome</keyword>
<proteinExistence type="predicted"/>
<dbReference type="EMBL" id="CP020918">
    <property type="protein sequence ID" value="AWG21744.1"/>
    <property type="molecule type" value="Genomic_DNA"/>
</dbReference>
<accession>A0A2S1LDD4</accession>
<protein>
    <submittedName>
        <fullName evidence="1">Uncharacterized protein</fullName>
    </submittedName>
</protein>
<dbReference type="KEGG" id="ffa:FFWV33_09425"/>
<dbReference type="Proteomes" id="UP000244527">
    <property type="component" value="Chromosome"/>
</dbReference>
<evidence type="ECO:0000313" key="1">
    <source>
        <dbReference type="EMBL" id="AWG21744.1"/>
    </source>
</evidence>
<name>A0A2S1LDD4_9FLAO</name>
<dbReference type="AlphaFoldDB" id="A0A2S1LDD4"/>
<evidence type="ECO:0000313" key="2">
    <source>
        <dbReference type="Proteomes" id="UP000244527"/>
    </source>
</evidence>